<dbReference type="PROSITE" id="PS50937">
    <property type="entry name" value="HTH_MERR_2"/>
    <property type="match status" value="1"/>
</dbReference>
<reference evidence="11" key="3">
    <citation type="submission" date="2021-08" db="EMBL/GenBank/DDBJ databases">
        <authorList>
            <person name="de Jong S."/>
            <person name="van den Broek M."/>
            <person name="Merkel A."/>
            <person name="de la Torre Cortes P."/>
            <person name="Kalamorz F."/>
            <person name="Cook G."/>
            <person name="van Loosdrecht M."/>
            <person name="McMillan D."/>
        </authorList>
    </citation>
    <scope>NUCLEOTIDE SEQUENCE</scope>
    <source>
        <strain evidence="11">TA2.A1</strain>
    </source>
</reference>
<evidence type="ECO:0000313" key="11">
    <source>
        <dbReference type="EMBL" id="QZT33235.1"/>
    </source>
</evidence>
<dbReference type="PRINTS" id="PR00040">
    <property type="entry name" value="HTHMERR"/>
</dbReference>
<dbReference type="Proteomes" id="UP000825179">
    <property type="component" value="Chromosome"/>
</dbReference>
<dbReference type="EMBL" id="AFCE01000236">
    <property type="protein sequence ID" value="EGL81374.1"/>
    <property type="molecule type" value="Genomic_DNA"/>
</dbReference>
<dbReference type="Gene3D" id="1.10.1660.10">
    <property type="match status" value="1"/>
</dbReference>
<dbReference type="InterPro" id="IPR047057">
    <property type="entry name" value="MerR_fam"/>
</dbReference>
<dbReference type="CDD" id="cd04783">
    <property type="entry name" value="HTH_MerR1"/>
    <property type="match status" value="1"/>
</dbReference>
<keyword evidence="4" id="KW-0805">Transcription regulation</keyword>
<dbReference type="InterPro" id="IPR000551">
    <property type="entry name" value="MerR-type_HTH_dom"/>
</dbReference>
<evidence type="ECO:0000256" key="5">
    <source>
        <dbReference type="ARBA" id="ARBA00023125"/>
    </source>
</evidence>
<dbReference type="InterPro" id="IPR009061">
    <property type="entry name" value="DNA-bd_dom_put_sf"/>
</dbReference>
<gene>
    <name evidence="10" type="ORF">CathTA2_0098</name>
    <name evidence="11" type="ORF">HUR95_13180</name>
</gene>
<dbReference type="PANTHER" id="PTHR30204">
    <property type="entry name" value="REDOX-CYCLING DRUG-SENSING TRANSCRIPTIONAL ACTIVATOR SOXR"/>
    <property type="match status" value="1"/>
</dbReference>
<keyword evidence="6" id="KW-0804">Transcription</keyword>
<evidence type="ECO:0000256" key="2">
    <source>
        <dbReference type="ARBA" id="ARBA00022466"/>
    </source>
</evidence>
<dbReference type="InterPro" id="IPR011794">
    <property type="entry name" value="MerR"/>
</dbReference>
<dbReference type="SUPFAM" id="SSF46955">
    <property type="entry name" value="Putative DNA-binding domain"/>
    <property type="match status" value="1"/>
</dbReference>
<evidence type="ECO:0000256" key="1">
    <source>
        <dbReference type="ARBA" id="ARBA00017146"/>
    </source>
</evidence>
<dbReference type="Pfam" id="PF09278">
    <property type="entry name" value="MerR-DNA-bind"/>
    <property type="match status" value="1"/>
</dbReference>
<keyword evidence="8" id="KW-0175">Coiled coil</keyword>
<keyword evidence="3" id="KW-0476">Mercury</keyword>
<organism evidence="10 12">
    <name type="scientific">Caldalkalibacillus thermarum (strain TA2.A1)</name>
    <dbReference type="NCBI Taxonomy" id="986075"/>
    <lineage>
        <taxon>Bacteria</taxon>
        <taxon>Bacillati</taxon>
        <taxon>Bacillota</taxon>
        <taxon>Bacilli</taxon>
        <taxon>Bacillales</taxon>
        <taxon>Bacillaceae</taxon>
        <taxon>Caldalkalibacillus</taxon>
    </lineage>
</organism>
<dbReference type="SMART" id="SM00422">
    <property type="entry name" value="HTH_MERR"/>
    <property type="match status" value="1"/>
</dbReference>
<evidence type="ECO:0000256" key="7">
    <source>
        <dbReference type="ARBA" id="ARBA00024874"/>
    </source>
</evidence>
<dbReference type="InterPro" id="IPR015358">
    <property type="entry name" value="Tscrpt_reg_MerR_DNA-bd"/>
</dbReference>
<reference evidence="11 13" key="2">
    <citation type="journal article" date="2020" name="Extremophiles">
        <title>Genomic analysis of Caldalkalibacillus thermarum TA2.A1 reveals aerobic alkaliphilic metabolism and evolutionary hallmarks linking alkaliphilic bacteria and plant life.</title>
        <authorList>
            <person name="de Jong S.I."/>
            <person name="van den Broek M.A."/>
            <person name="Merkel A.Y."/>
            <person name="de la Torre Cortes P."/>
            <person name="Kalamorz F."/>
            <person name="Cook G.M."/>
            <person name="van Loosdrecht M.C.M."/>
            <person name="McMillan D.G.G."/>
        </authorList>
    </citation>
    <scope>NUCLEOTIDE SEQUENCE [LARGE SCALE GENOMIC DNA]</scope>
    <source>
        <strain evidence="11 13">TA2.A1</strain>
    </source>
</reference>
<evidence type="ECO:0000259" key="9">
    <source>
        <dbReference type="PROSITE" id="PS50937"/>
    </source>
</evidence>
<dbReference type="RefSeq" id="WP_007506642.1">
    <property type="nucleotide sequence ID" value="NZ_AFCE01000236.1"/>
</dbReference>
<dbReference type="OrthoDB" id="9791488at2"/>
<dbReference type="AlphaFoldDB" id="F5LBB0"/>
<reference evidence="10 12" key="1">
    <citation type="journal article" date="2011" name="J. Bacteriol.">
        <title>Draft genome sequence of the thermoalkaliphilic Caldalkalibacillus thermarum strain TA2.A1.</title>
        <authorList>
            <person name="Kalamorz F."/>
            <person name="Keis S."/>
            <person name="McMillan D.G."/>
            <person name="Olsson K."/>
            <person name="Stanton J.A."/>
            <person name="Stockwell P."/>
            <person name="Black M.A."/>
            <person name="Klingeman D.M."/>
            <person name="Land M.L."/>
            <person name="Han C.S."/>
            <person name="Martin S.L."/>
            <person name="Becher S.A."/>
            <person name="Peddie C.J."/>
            <person name="Morgan H.W."/>
            <person name="Matthies D."/>
            <person name="Preiss L."/>
            <person name="Meier T."/>
            <person name="Brown S.D."/>
            <person name="Cook G.M."/>
        </authorList>
    </citation>
    <scope>NUCLEOTIDE SEQUENCE [LARGE SCALE GENOMIC DNA]</scope>
    <source>
        <strain evidence="10 12">TA2.A1</strain>
    </source>
</reference>
<protein>
    <recommendedName>
        <fullName evidence="1">Mercuric resistance operon regulatory protein</fullName>
    </recommendedName>
</protein>
<evidence type="ECO:0000313" key="10">
    <source>
        <dbReference type="EMBL" id="EGL81374.1"/>
    </source>
</evidence>
<dbReference type="GO" id="GO:0003677">
    <property type="term" value="F:DNA binding"/>
    <property type="evidence" value="ECO:0007669"/>
    <property type="project" value="UniProtKB-KW"/>
</dbReference>
<keyword evidence="13" id="KW-1185">Reference proteome</keyword>
<keyword evidence="2" id="KW-0475">Mercuric resistance</keyword>
<dbReference type="GO" id="GO:0045340">
    <property type="term" value="F:mercury ion binding"/>
    <property type="evidence" value="ECO:0007669"/>
    <property type="project" value="InterPro"/>
</dbReference>
<dbReference type="GO" id="GO:0003700">
    <property type="term" value="F:DNA-binding transcription factor activity"/>
    <property type="evidence" value="ECO:0007669"/>
    <property type="project" value="InterPro"/>
</dbReference>
<evidence type="ECO:0000313" key="13">
    <source>
        <dbReference type="Proteomes" id="UP000825179"/>
    </source>
</evidence>
<evidence type="ECO:0000256" key="4">
    <source>
        <dbReference type="ARBA" id="ARBA00023015"/>
    </source>
</evidence>
<dbReference type="GO" id="GO:0046689">
    <property type="term" value="P:response to mercury ion"/>
    <property type="evidence" value="ECO:0007669"/>
    <property type="project" value="UniProtKB-KW"/>
</dbReference>
<dbReference type="Proteomes" id="UP000010716">
    <property type="component" value="Unassembled WGS sequence"/>
</dbReference>
<sequence length="136" mass="15580">MSLTIGQVAKRSNVNLETVRYYERLGLIKEPPRTEAGYRMFPADVVDKIKFIKRAQELGFTLSEIKKLIRISENEEHFTAHEVHQFAKQKLDDLEAKIRDLEKMKSVLQDLSERCSGKGPICDCPIIQSLSQEGES</sequence>
<dbReference type="Pfam" id="PF00376">
    <property type="entry name" value="MerR"/>
    <property type="match status" value="1"/>
</dbReference>
<evidence type="ECO:0000256" key="6">
    <source>
        <dbReference type="ARBA" id="ARBA00023163"/>
    </source>
</evidence>
<name>F5LBB0_CALTT</name>
<dbReference type="EMBL" id="CP082237">
    <property type="protein sequence ID" value="QZT33235.1"/>
    <property type="molecule type" value="Genomic_DNA"/>
</dbReference>
<dbReference type="KEGG" id="cthu:HUR95_13180"/>
<evidence type="ECO:0000256" key="8">
    <source>
        <dbReference type="SAM" id="Coils"/>
    </source>
</evidence>
<feature type="domain" description="HTH merR-type" evidence="9">
    <location>
        <begin position="1"/>
        <end position="71"/>
    </location>
</feature>
<dbReference type="PROSITE" id="PS00552">
    <property type="entry name" value="HTH_MERR_1"/>
    <property type="match status" value="1"/>
</dbReference>
<dbReference type="eggNOG" id="COG0789">
    <property type="taxonomic scope" value="Bacteria"/>
</dbReference>
<proteinExistence type="predicted"/>
<dbReference type="PANTHER" id="PTHR30204:SF94">
    <property type="entry name" value="HEAVY METAL-DEPENDENT TRANSCRIPTIONAL REGULATOR HI_0293-RELATED"/>
    <property type="match status" value="1"/>
</dbReference>
<evidence type="ECO:0000256" key="3">
    <source>
        <dbReference type="ARBA" id="ARBA00022914"/>
    </source>
</evidence>
<feature type="coiled-coil region" evidence="8">
    <location>
        <begin position="84"/>
        <end position="114"/>
    </location>
</feature>
<keyword evidence="5" id="KW-0238">DNA-binding</keyword>
<evidence type="ECO:0000313" key="12">
    <source>
        <dbReference type="Proteomes" id="UP000010716"/>
    </source>
</evidence>
<accession>F5LBB0</accession>
<comment type="function">
    <text evidence="7">Mediates the mercuric-dependent induction of mercury resistance operon. In the absence of mercury MerR represses transcription by binding tightly to the mer operator region; when mercury is present the dimeric complex binds a single ion and becomes a potent transcriptional activator, while remaining bound to the mer site.</text>
</comment>